<gene>
    <name evidence="7" type="ORF">SAMN02745194_03991</name>
</gene>
<dbReference type="CDD" id="cd13963">
    <property type="entry name" value="PT_UbiA_2"/>
    <property type="match status" value="1"/>
</dbReference>
<organism evidence="7 8">
    <name type="scientific">Muricoccus roseus</name>
    <dbReference type="NCBI Taxonomy" id="198092"/>
    <lineage>
        <taxon>Bacteria</taxon>
        <taxon>Pseudomonadati</taxon>
        <taxon>Pseudomonadota</taxon>
        <taxon>Alphaproteobacteria</taxon>
        <taxon>Acetobacterales</taxon>
        <taxon>Roseomonadaceae</taxon>
        <taxon>Muricoccus</taxon>
    </lineage>
</organism>
<feature type="transmembrane region" description="Helical" evidence="6">
    <location>
        <begin position="413"/>
        <end position="435"/>
    </location>
</feature>
<evidence type="ECO:0000256" key="5">
    <source>
        <dbReference type="ARBA" id="ARBA00023136"/>
    </source>
</evidence>
<evidence type="ECO:0000256" key="3">
    <source>
        <dbReference type="ARBA" id="ARBA00022692"/>
    </source>
</evidence>
<sequence length="505" mass="55123">MRRQAGPGRMPQPDDVATIMDQACSAKAPAPSDPRPIAVDMDGSLLRTDTLHESLLILLRRRPLLLLLLPLWLLGGRAHFKRRIADHVLPDIAGLPVNEPFLAWLQERRAEGAILHLISAADERIVRRAAERFGIFDTAMGSDGVNNLSGARKHAAIEALLGPGALYAGDSRKDLPIWAECRSAVLVGRTARLRAALGPDVVVTASFDAPRAGFSVWRKALRLHQWVKNALIFVPLLLGGRVLEGLPLALLGFLAFGLIASATYLLNDMLDLEHDRQHRSKRHRPLASGVLPLKEAMAAVALLALLSVAIIAFMPPAFAVVAALYVLVTLTYSMVIKRMLMLDVITLAGLFTIRIDAGIAVVGDPVSPWLLAFSMFFFLSLACVKRHAECLVMAERGLGTVPGRAYRPVDAPWLMAMGSGSGFAAMSTFFLFLVGNESPILTYPNPQWMWLICVILGYWLCRIWALAARGEMHDDPVLFAVKDRLSLALAALIAVLTLMARNWGA</sequence>
<dbReference type="Gene3D" id="1.10.357.140">
    <property type="entry name" value="UbiA prenyltransferase"/>
    <property type="match status" value="1"/>
</dbReference>
<keyword evidence="4 6" id="KW-1133">Transmembrane helix</keyword>
<evidence type="ECO:0000256" key="1">
    <source>
        <dbReference type="ARBA" id="ARBA00004141"/>
    </source>
</evidence>
<dbReference type="PANTHER" id="PTHR11048">
    <property type="entry name" value="PRENYLTRANSFERASES"/>
    <property type="match status" value="1"/>
</dbReference>
<dbReference type="Proteomes" id="UP000184387">
    <property type="component" value="Unassembled WGS sequence"/>
</dbReference>
<proteinExistence type="predicted"/>
<feature type="transmembrane region" description="Helical" evidence="6">
    <location>
        <begin position="286"/>
        <end position="311"/>
    </location>
</feature>
<dbReference type="STRING" id="198092.SAMN02745194_03991"/>
<dbReference type="GO" id="GO:0009247">
    <property type="term" value="P:glycolipid biosynthetic process"/>
    <property type="evidence" value="ECO:0007669"/>
    <property type="project" value="TreeGrafter"/>
</dbReference>
<feature type="transmembrane region" description="Helical" evidence="6">
    <location>
        <begin position="317"/>
        <end position="335"/>
    </location>
</feature>
<feature type="transmembrane region" description="Helical" evidence="6">
    <location>
        <begin position="368"/>
        <end position="384"/>
    </location>
</feature>
<keyword evidence="7" id="KW-0808">Transferase</keyword>
<dbReference type="InterPro" id="IPR039653">
    <property type="entry name" value="Prenyltransferase"/>
</dbReference>
<reference evidence="7 8" key="1">
    <citation type="submission" date="2016-11" db="EMBL/GenBank/DDBJ databases">
        <authorList>
            <person name="Jaros S."/>
            <person name="Januszkiewicz K."/>
            <person name="Wedrychowicz H."/>
        </authorList>
    </citation>
    <scope>NUCLEOTIDE SEQUENCE [LARGE SCALE GENOMIC DNA]</scope>
    <source>
        <strain evidence="7 8">DSM 14916</strain>
    </source>
</reference>
<dbReference type="InterPro" id="IPR036412">
    <property type="entry name" value="HAD-like_sf"/>
</dbReference>
<feature type="transmembrane region" description="Helical" evidence="6">
    <location>
        <begin position="447"/>
        <end position="465"/>
    </location>
</feature>
<keyword evidence="5 6" id="KW-0472">Membrane</keyword>
<dbReference type="GO" id="GO:0016765">
    <property type="term" value="F:transferase activity, transferring alkyl or aryl (other than methyl) groups"/>
    <property type="evidence" value="ECO:0007669"/>
    <property type="project" value="InterPro"/>
</dbReference>
<dbReference type="InterPro" id="IPR023214">
    <property type="entry name" value="HAD_sf"/>
</dbReference>
<accession>A0A1M6P2D4</accession>
<name>A0A1M6P2D4_9PROT</name>
<evidence type="ECO:0000256" key="6">
    <source>
        <dbReference type="SAM" id="Phobius"/>
    </source>
</evidence>
<dbReference type="GO" id="GO:0005886">
    <property type="term" value="C:plasma membrane"/>
    <property type="evidence" value="ECO:0007669"/>
    <property type="project" value="TreeGrafter"/>
</dbReference>
<evidence type="ECO:0000313" key="7">
    <source>
        <dbReference type="EMBL" id="SHK02091.1"/>
    </source>
</evidence>
<dbReference type="Pfam" id="PF01040">
    <property type="entry name" value="UbiA"/>
    <property type="match status" value="1"/>
</dbReference>
<dbReference type="Gene3D" id="3.40.50.1000">
    <property type="entry name" value="HAD superfamily/HAD-like"/>
    <property type="match status" value="1"/>
</dbReference>
<comment type="subcellular location">
    <subcellularLocation>
        <location evidence="1">Membrane</location>
        <topology evidence="1">Multi-pass membrane protein</topology>
    </subcellularLocation>
</comment>
<feature type="transmembrane region" description="Helical" evidence="6">
    <location>
        <begin position="249"/>
        <end position="266"/>
    </location>
</feature>
<keyword evidence="8" id="KW-1185">Reference proteome</keyword>
<evidence type="ECO:0000313" key="8">
    <source>
        <dbReference type="Proteomes" id="UP000184387"/>
    </source>
</evidence>
<dbReference type="NCBIfam" id="NF006088">
    <property type="entry name" value="PRK08238.1"/>
    <property type="match status" value="1"/>
</dbReference>
<dbReference type="PANTHER" id="PTHR11048:SF5">
    <property type="entry name" value="DECAPRENYL-PHOSPHATE PHOSPHORIBOSYLTRANSFERASE"/>
    <property type="match status" value="1"/>
</dbReference>
<keyword evidence="3 6" id="KW-0812">Transmembrane</keyword>
<feature type="transmembrane region" description="Helical" evidence="6">
    <location>
        <begin position="485"/>
        <end position="504"/>
    </location>
</feature>
<keyword evidence="2" id="KW-1003">Cell membrane</keyword>
<evidence type="ECO:0000256" key="2">
    <source>
        <dbReference type="ARBA" id="ARBA00022475"/>
    </source>
</evidence>
<dbReference type="SUPFAM" id="SSF56784">
    <property type="entry name" value="HAD-like"/>
    <property type="match status" value="1"/>
</dbReference>
<dbReference type="InterPro" id="IPR044878">
    <property type="entry name" value="UbiA_sf"/>
</dbReference>
<dbReference type="EMBL" id="FQZF01000028">
    <property type="protein sequence ID" value="SHK02091.1"/>
    <property type="molecule type" value="Genomic_DNA"/>
</dbReference>
<dbReference type="AlphaFoldDB" id="A0A1M6P2D4"/>
<protein>
    <submittedName>
        <fullName evidence="7">4-hydroxybenzoate polyprenyltransferase</fullName>
    </submittedName>
</protein>
<dbReference type="InterPro" id="IPR000537">
    <property type="entry name" value="UbiA_prenyltransferase"/>
</dbReference>
<evidence type="ECO:0000256" key="4">
    <source>
        <dbReference type="ARBA" id="ARBA00022989"/>
    </source>
</evidence>